<comment type="caution">
    <text evidence="1">The sequence shown here is derived from an EMBL/GenBank/DDBJ whole genome shotgun (WGS) entry which is preliminary data.</text>
</comment>
<organism evidence="1 2">
    <name type="scientific">Priestia flexa</name>
    <dbReference type="NCBI Taxonomy" id="86664"/>
    <lineage>
        <taxon>Bacteria</taxon>
        <taxon>Bacillati</taxon>
        <taxon>Bacillota</taxon>
        <taxon>Bacilli</taxon>
        <taxon>Bacillales</taxon>
        <taxon>Bacillaceae</taxon>
        <taxon>Priestia</taxon>
    </lineage>
</organism>
<accession>A0ABU4J286</accession>
<dbReference type="RefSeq" id="WP_318757198.1">
    <property type="nucleotide sequence ID" value="NZ_JAWUZT010000005.1"/>
</dbReference>
<evidence type="ECO:0000313" key="2">
    <source>
        <dbReference type="Proteomes" id="UP001284771"/>
    </source>
</evidence>
<reference evidence="2" key="1">
    <citation type="submission" date="2023-07" db="EMBL/GenBank/DDBJ databases">
        <title>Draft genomic sequences of Priestia flexa CCM isolated from the soil of an abandoned mine contaminated by free cyanide in the high Andean zone of Tacna, Peru.</title>
        <authorList>
            <person name="Caceda Quiroz C.J."/>
            <person name="Maraza Chooque G.J."/>
            <person name="Fora Quispe G.L."/>
            <person name="Carpio Mamani M."/>
        </authorList>
    </citation>
    <scope>NUCLEOTIDE SEQUENCE [LARGE SCALE GENOMIC DNA]</scope>
    <source>
        <strain evidence="2">CCM</strain>
    </source>
</reference>
<gene>
    <name evidence="1" type="ORF">RIB56_03095</name>
</gene>
<evidence type="ECO:0000313" key="1">
    <source>
        <dbReference type="EMBL" id="MDW8515106.1"/>
    </source>
</evidence>
<dbReference type="Proteomes" id="UP001284771">
    <property type="component" value="Unassembled WGS sequence"/>
</dbReference>
<proteinExistence type="predicted"/>
<sequence>MKQSIPEEEREEKRKREAYEKHKCKGCIWSTWQKEQIVLCLFPRCVKGDGR</sequence>
<name>A0ABU4J286_9BACI</name>
<protein>
    <submittedName>
        <fullName evidence="1">Uncharacterized protein</fullName>
    </submittedName>
</protein>
<keyword evidence="2" id="KW-1185">Reference proteome</keyword>
<dbReference type="EMBL" id="JAWUZT010000005">
    <property type="protein sequence ID" value="MDW8515106.1"/>
    <property type="molecule type" value="Genomic_DNA"/>
</dbReference>